<organism evidence="2 3">
    <name type="scientific">Paenibacillus foliorum</name>
    <dbReference type="NCBI Taxonomy" id="2654974"/>
    <lineage>
        <taxon>Bacteria</taxon>
        <taxon>Bacillati</taxon>
        <taxon>Bacillota</taxon>
        <taxon>Bacilli</taxon>
        <taxon>Bacillales</taxon>
        <taxon>Paenibacillaceae</taxon>
        <taxon>Paenibacillus</taxon>
    </lineage>
</organism>
<evidence type="ECO:0000313" key="2">
    <source>
        <dbReference type="EMBL" id="NOU97810.1"/>
    </source>
</evidence>
<feature type="region of interest" description="Disordered" evidence="1">
    <location>
        <begin position="1"/>
        <end position="32"/>
    </location>
</feature>
<feature type="region of interest" description="Disordered" evidence="1">
    <location>
        <begin position="49"/>
        <end position="88"/>
    </location>
</feature>
<accession>A0A972K489</accession>
<dbReference type="Proteomes" id="UP000641588">
    <property type="component" value="Unassembled WGS sequence"/>
</dbReference>
<comment type="caution">
    <text evidence="2">The sequence shown here is derived from an EMBL/GenBank/DDBJ whole genome shotgun (WGS) entry which is preliminary data.</text>
</comment>
<keyword evidence="3" id="KW-1185">Reference proteome</keyword>
<gene>
    <name evidence="2" type="ORF">GC093_31955</name>
</gene>
<reference evidence="2" key="1">
    <citation type="submission" date="2019-10" db="EMBL/GenBank/DDBJ databases">
        <title>Description of Paenibacillus glebae sp. nov.</title>
        <authorList>
            <person name="Carlier A."/>
            <person name="Qi S."/>
        </authorList>
    </citation>
    <scope>NUCLEOTIDE SEQUENCE</scope>
    <source>
        <strain evidence="2">LMG 31456</strain>
    </source>
</reference>
<dbReference type="AlphaFoldDB" id="A0A972K489"/>
<protein>
    <submittedName>
        <fullName evidence="2">Uncharacterized protein</fullName>
    </submittedName>
</protein>
<name>A0A972K489_9BACL</name>
<evidence type="ECO:0000313" key="3">
    <source>
        <dbReference type="Proteomes" id="UP000641588"/>
    </source>
</evidence>
<feature type="compositionally biased region" description="Basic and acidic residues" evidence="1">
    <location>
        <begin position="12"/>
        <end position="25"/>
    </location>
</feature>
<proteinExistence type="predicted"/>
<dbReference type="RefSeq" id="WP_171656051.1">
    <property type="nucleotide sequence ID" value="NZ_WHOD01000121.1"/>
</dbReference>
<feature type="compositionally biased region" description="Acidic residues" evidence="1">
    <location>
        <begin position="78"/>
        <end position="88"/>
    </location>
</feature>
<dbReference type="EMBL" id="WHOD01000121">
    <property type="protein sequence ID" value="NOU97810.1"/>
    <property type="molecule type" value="Genomic_DNA"/>
</dbReference>
<feature type="compositionally biased region" description="Basic and acidic residues" evidence="1">
    <location>
        <begin position="49"/>
        <end position="69"/>
    </location>
</feature>
<sequence>MFRNPLHSINDPFKEMETSTKESDHASSIAETHFVKPHYVEGYEREDGVSVEGYWRDGDGDTSEDRTLEDGGGYEQTNPDDDLTNNLD</sequence>
<evidence type="ECO:0000256" key="1">
    <source>
        <dbReference type="SAM" id="MobiDB-lite"/>
    </source>
</evidence>